<dbReference type="Pfam" id="PF02078">
    <property type="entry name" value="Synapsin"/>
    <property type="match status" value="1"/>
</dbReference>
<dbReference type="Pfam" id="PF02750">
    <property type="entry name" value="Synapsin_C"/>
    <property type="match status" value="1"/>
</dbReference>
<reference evidence="7" key="1">
    <citation type="submission" date="2022-11" db="UniProtKB">
        <authorList>
            <consortium name="EnsemblMetazoa"/>
        </authorList>
    </citation>
    <scope>IDENTIFICATION</scope>
</reference>
<dbReference type="EnsemblMetazoa" id="XM_038204872.1">
    <property type="protein sequence ID" value="XP_038060800.1"/>
    <property type="gene ID" value="LOC119731667"/>
</dbReference>
<organism evidence="7 8">
    <name type="scientific">Patiria miniata</name>
    <name type="common">Bat star</name>
    <name type="synonym">Asterina miniata</name>
    <dbReference type="NCBI Taxonomy" id="46514"/>
    <lineage>
        <taxon>Eukaryota</taxon>
        <taxon>Metazoa</taxon>
        <taxon>Echinodermata</taxon>
        <taxon>Eleutherozoa</taxon>
        <taxon>Asterozoa</taxon>
        <taxon>Asteroidea</taxon>
        <taxon>Valvatacea</taxon>
        <taxon>Valvatida</taxon>
        <taxon>Asterinidae</taxon>
        <taxon>Patiria</taxon>
    </lineage>
</organism>
<dbReference type="SUPFAM" id="SSF56059">
    <property type="entry name" value="Glutathione synthetase ATP-binding domain-like"/>
    <property type="match status" value="1"/>
</dbReference>
<dbReference type="FunFam" id="3.40.50.20:FF:000008">
    <property type="entry name" value="Synapsin III"/>
    <property type="match status" value="1"/>
</dbReference>
<evidence type="ECO:0000313" key="7">
    <source>
        <dbReference type="EnsemblMetazoa" id="XP_038060800.1"/>
    </source>
</evidence>
<evidence type="ECO:0000313" key="8">
    <source>
        <dbReference type="Proteomes" id="UP000887568"/>
    </source>
</evidence>
<dbReference type="InterPro" id="IPR016185">
    <property type="entry name" value="PreATP-grasp_dom_sf"/>
</dbReference>
<dbReference type="AlphaFoldDB" id="A0A914AAB6"/>
<evidence type="ECO:0000256" key="2">
    <source>
        <dbReference type="ARBA" id="ARBA00022553"/>
    </source>
</evidence>
<dbReference type="OMA" id="FYSAYFC"/>
<dbReference type="InterPro" id="IPR019736">
    <property type="entry name" value="Synapsin_P_site"/>
</dbReference>
<evidence type="ECO:0000256" key="3">
    <source>
        <dbReference type="ARBA" id="ARBA00023018"/>
    </source>
</evidence>
<dbReference type="GO" id="GO:0007269">
    <property type="term" value="P:neurotransmitter secretion"/>
    <property type="evidence" value="ECO:0007669"/>
    <property type="project" value="InterPro"/>
</dbReference>
<evidence type="ECO:0000256" key="4">
    <source>
        <dbReference type="ARBA" id="ARBA00034103"/>
    </source>
</evidence>
<proteinExistence type="inferred from homology"/>
<dbReference type="GO" id="GO:0030672">
    <property type="term" value="C:synaptic vesicle membrane"/>
    <property type="evidence" value="ECO:0007669"/>
    <property type="project" value="TreeGrafter"/>
</dbReference>
<evidence type="ECO:0000259" key="6">
    <source>
        <dbReference type="Pfam" id="PF02750"/>
    </source>
</evidence>
<dbReference type="InterPro" id="IPR020898">
    <property type="entry name" value="Synapsin_ATP-bd_dom"/>
</dbReference>
<sequence>MNFLRRRFSDPNSLGNVPNGYFQNIGSDDTREKTLAAASVPPKRDLGFLSSLTTGKQQERTKCKTLLVIDDQHTDWPKYFRGKKIHGEFDIRVEQAEFCELNLAAYEDGGVTVDLRGHRQGQKIVRTFKPDFVLVRQHTRSMEVQEDWKNIVIGFQYGNIPSINSWQAIYNFMDKPWVFAQLTKMLEKHGRDRFPLIDQAFYPNHKEMVSLYSVSSLCLSVSLRPEFMA</sequence>
<dbReference type="Proteomes" id="UP000887568">
    <property type="component" value="Unplaced"/>
</dbReference>
<evidence type="ECO:0000256" key="1">
    <source>
        <dbReference type="ARBA" id="ARBA00008243"/>
    </source>
</evidence>
<keyword evidence="2" id="KW-0597">Phosphoprotein</keyword>
<comment type="subcellular location">
    <subcellularLocation>
        <location evidence="4">Synapse</location>
    </subcellularLocation>
</comment>
<evidence type="ECO:0000259" key="5">
    <source>
        <dbReference type="Pfam" id="PF02078"/>
    </source>
</evidence>
<feature type="domain" description="Synapsin pre-ATP-grasp" evidence="5">
    <location>
        <begin position="61"/>
        <end position="162"/>
    </location>
</feature>
<keyword evidence="3" id="KW-0770">Synapse</keyword>
<name>A0A914AAB6_PATMI</name>
<dbReference type="InterPro" id="IPR001359">
    <property type="entry name" value="Synapsin"/>
</dbReference>
<dbReference type="SUPFAM" id="SSF52440">
    <property type="entry name" value="PreATP-grasp domain"/>
    <property type="match status" value="1"/>
</dbReference>
<dbReference type="PRINTS" id="PR01368">
    <property type="entry name" value="SYNAPSIN"/>
</dbReference>
<dbReference type="GeneID" id="119731667"/>
<evidence type="ECO:0008006" key="9">
    <source>
        <dbReference type="Google" id="ProtNLM"/>
    </source>
</evidence>
<dbReference type="PANTHER" id="PTHR10841:SF17">
    <property type="entry name" value="SYNAPSIN"/>
    <property type="match status" value="1"/>
</dbReference>
<comment type="similarity">
    <text evidence="1">Belongs to the synapsin family.</text>
</comment>
<dbReference type="RefSeq" id="XP_038060800.1">
    <property type="nucleotide sequence ID" value="XM_038204872.1"/>
</dbReference>
<dbReference type="Pfam" id="PF10581">
    <property type="entry name" value="Synapsin_N"/>
    <property type="match status" value="1"/>
</dbReference>
<feature type="domain" description="Synapsin ATP-binding" evidence="6">
    <location>
        <begin position="164"/>
        <end position="212"/>
    </location>
</feature>
<dbReference type="Gene3D" id="3.40.50.20">
    <property type="match status" value="1"/>
</dbReference>
<keyword evidence="8" id="KW-1185">Reference proteome</keyword>
<dbReference type="PANTHER" id="PTHR10841">
    <property type="entry name" value="SYNAPSIN"/>
    <property type="match status" value="1"/>
</dbReference>
<accession>A0A914AAB6</accession>
<protein>
    <recommendedName>
        <fullName evidence="9">Synapsin</fullName>
    </recommendedName>
</protein>
<dbReference type="OrthoDB" id="10249572at2759"/>
<dbReference type="InterPro" id="IPR020897">
    <property type="entry name" value="Synapsin_pre-ATP-grasp_dom"/>
</dbReference>